<dbReference type="PANTHER" id="PTHR13950:SF9">
    <property type="entry name" value="RABCONNECTIN-3A"/>
    <property type="match status" value="1"/>
</dbReference>
<dbReference type="OrthoDB" id="342131at2759"/>
<dbReference type="STRING" id="595528.A0A0D2VZY5"/>
<evidence type="ECO:0000313" key="4">
    <source>
        <dbReference type="EMBL" id="KJE97452.1"/>
    </source>
</evidence>
<keyword evidence="1" id="KW-0853">WD repeat</keyword>
<dbReference type="PROSITE" id="PS50082">
    <property type="entry name" value="WD_REPEATS_2"/>
    <property type="match status" value="1"/>
</dbReference>
<feature type="region of interest" description="Disordered" evidence="2">
    <location>
        <begin position="93"/>
        <end position="121"/>
    </location>
</feature>
<feature type="region of interest" description="Disordered" evidence="2">
    <location>
        <begin position="1850"/>
        <end position="1870"/>
    </location>
</feature>
<dbReference type="InterPro" id="IPR015943">
    <property type="entry name" value="WD40/YVTN_repeat-like_dom_sf"/>
</dbReference>
<evidence type="ECO:0000256" key="2">
    <source>
        <dbReference type="SAM" id="MobiDB-lite"/>
    </source>
</evidence>
<dbReference type="InParanoid" id="A0A0D2VZY5"/>
<feature type="compositionally biased region" description="Polar residues" evidence="2">
    <location>
        <begin position="109"/>
        <end position="121"/>
    </location>
</feature>
<feature type="compositionally biased region" description="Polar residues" evidence="2">
    <location>
        <begin position="1853"/>
        <end position="1862"/>
    </location>
</feature>
<evidence type="ECO:0000313" key="5">
    <source>
        <dbReference type="Proteomes" id="UP000008743"/>
    </source>
</evidence>
<name>A0A0D2VZY5_CAPO3</name>
<feature type="domain" description="RAVE complex protein Rav1 C-terminal" evidence="3">
    <location>
        <begin position="1428"/>
        <end position="1803"/>
    </location>
</feature>
<dbReference type="InterPro" id="IPR052208">
    <property type="entry name" value="DmX-like/RAVE_component"/>
</dbReference>
<dbReference type="PROSITE" id="PS51257">
    <property type="entry name" value="PROKAR_LIPOPROTEIN"/>
    <property type="match status" value="1"/>
</dbReference>
<dbReference type="SUPFAM" id="SSF50978">
    <property type="entry name" value="WD40 repeat-like"/>
    <property type="match status" value="2"/>
</dbReference>
<accession>A0A0D2VZY5</accession>
<dbReference type="PROSITE" id="PS50294">
    <property type="entry name" value="WD_REPEATS_REGION"/>
    <property type="match status" value="1"/>
</dbReference>
<feature type="repeat" description="WD" evidence="1">
    <location>
        <begin position="2701"/>
        <end position="2742"/>
    </location>
</feature>
<dbReference type="eggNOG" id="KOG1064">
    <property type="taxonomic scope" value="Eukaryota"/>
</dbReference>
<feature type="region of interest" description="Disordered" evidence="2">
    <location>
        <begin position="375"/>
        <end position="396"/>
    </location>
</feature>
<dbReference type="Gene3D" id="2.130.10.10">
    <property type="entry name" value="YVTN repeat-like/Quinoprotein amine dehydrogenase"/>
    <property type="match status" value="2"/>
</dbReference>
<dbReference type="InterPro" id="IPR001680">
    <property type="entry name" value="WD40_rpt"/>
</dbReference>
<dbReference type="PANTHER" id="PTHR13950">
    <property type="entry name" value="RABCONNECTIN-RELATED"/>
    <property type="match status" value="1"/>
</dbReference>
<dbReference type="Pfam" id="PF12234">
    <property type="entry name" value="Rav1p_C"/>
    <property type="match status" value="1"/>
</dbReference>
<dbReference type="SMART" id="SM00320">
    <property type="entry name" value="WD40"/>
    <property type="match status" value="8"/>
</dbReference>
<dbReference type="InterPro" id="IPR036322">
    <property type="entry name" value="WD40_repeat_dom_sf"/>
</dbReference>
<evidence type="ECO:0000259" key="3">
    <source>
        <dbReference type="Pfam" id="PF12234"/>
    </source>
</evidence>
<dbReference type="Pfam" id="PF00400">
    <property type="entry name" value="WD40"/>
    <property type="match status" value="3"/>
</dbReference>
<dbReference type="GO" id="GO:0007035">
    <property type="term" value="P:vacuolar acidification"/>
    <property type="evidence" value="ECO:0007669"/>
    <property type="project" value="TreeGrafter"/>
</dbReference>
<evidence type="ECO:0000256" key="1">
    <source>
        <dbReference type="PROSITE-ProRule" id="PRU00221"/>
    </source>
</evidence>
<dbReference type="PhylomeDB" id="A0A0D2VZY5"/>
<feature type="region of interest" description="Disordered" evidence="2">
    <location>
        <begin position="2493"/>
        <end position="2515"/>
    </location>
</feature>
<dbReference type="GO" id="GO:0043291">
    <property type="term" value="C:RAVE complex"/>
    <property type="evidence" value="ECO:0007669"/>
    <property type="project" value="TreeGrafter"/>
</dbReference>
<dbReference type="InterPro" id="IPR022033">
    <property type="entry name" value="Rav1p_C"/>
</dbReference>
<gene>
    <name evidence="4" type="ORF">CAOG_007310</name>
</gene>
<dbReference type="OMA" id="DSQWQKT"/>
<proteinExistence type="predicted"/>
<keyword evidence="5" id="KW-1185">Reference proteome</keyword>
<feature type="region of interest" description="Disordered" evidence="2">
    <location>
        <begin position="1206"/>
        <end position="1233"/>
    </location>
</feature>
<sequence length="2833" mass="303608">MRPQQTVPGAANPGPYTVAAGQVAGFQFIVYACASKLVVLRDKFQPVQVIAGSTSRRQQTAISCVHACSVTGKIAAAFGSEVVIFAPVATNPAPEASQSPPNAHDSVQEKPNTSSPLDSSFSMPVIRPQGTYHWNEIAVLQHETLVNTVAWNHTGTHLLTGSDSLQLWRIRKDASDNMAVDTPDVDGPTVAGVWKCAWQEKMPAPVHHIKYSPDGRLFATAGQSDRLVKVWFRRDSVIPPQRTLSYGFVYLAHPRSVTGLSWRFVDPSDRAFVVNVLLTSCSDGIGRLWAETSRQEPFNLYIAATLETARDKYPEHLLPTFHWLNHHSVPVDTQLMLDATRSASRLDDDEFFHQKTSHHRANFDHLHSSDHTTAFQNNYKDTEPQRRSKTRSLHQEDNSEMVFSIAPNGTLTVWRIELLDDQPRRVPQVAIGSAIYAAFPSDDAASFRHDIVTFYDWSRGTGLVGIPIDDTNVLGDSGLLGVGGRTPGTISAASSSSNLVAFSASGESTPISDAAHSMYSSTPQPLRPVDLVLICRHASGGLSKWIVEMKQQKSFSAVSKIKFVTSCSGHRGVVHLIAPHPKLPFLLSVGDAPVSWQALVAAGNAPEIQTPLLGGADHGDSVAVATPTFASVHKQHAFSPSGTLHAALPRNSELLLWKACNTGAMVTADQPAIEELARCTTIGTIDVLAWFPDALVLVGLSAQFGLTIFKVAARRSRVGDSAEPAMSLVPIGFLSGSRTAAANAKFLQVFQASTVEAVPTLPSDHPPSVAVTPSPSVDVSSSSSISVPTITIGLQRCITKANYTVMALDPVAQCVSIWSVTLASDPSAGVQSMVSSSSHQRLSSLGGIRVPVCDMSCLFLDTDVLSMLECSSNFQTLTDTQEAVRVELDLPAGVRITNVVPTGSLISDQDLKGVRAGFLFATACTDGSVKLWDCVHDPLTKSQRYSIAFSSSVQVIPARDVAPVRSPAPSRPSGLRLSLFPQASSINAASAATSPSVLALAFCTFSRFACVTTAGPAKPPVLSIWLRETGQADFIKETSHDLSALFVDGAFPGSHTPNGYRAIDLQWMPMDSGHFLLAVSSATRLSLFTSSRVQPATAATSAATSGTNAGTLKLMFTLNLHVGKRHTTANPTATTSASDDAALVASALAPSSLYSFEGPVVSAWTHFGCLVVANVYHMLVYTKYLGGKLRVVANELLPVAAPAPAVDAAKGPSVPATPDLSASSSSSVPSAAASPAPAASTASGVRLMSHATNAAHGIGSARAAAAEQASLAQASALESAANPNNAAVASFFDAASMQNDALPLYHPVHIKEQLIAGNFERVRIILHHLCNALDAFEQAKEAAQEADVASGSTSTNPPPFSLPPLPIASIFAEQDGGRLEGAEGISIATTDRSKPSKAFAIDDAAGEAEEDNPFAMTRKVDFSAFLTPREDEEDAEAAAAAAAAQKNDWISRLAAALLSVQLPGLTSQEQMRLLAMAETFGDAEKKQGAIDANGIRFLLSLKEFAFLTKTLAPRLRPTQLSSRDFAFALHSESQDTLLEVAFAGRAELSWSELRSLGAGYWLKNVQTLRTYCERIAKNRFTSTKNPLECALFFLAMKKKSLLLTMFKTVKDQRMVDFFSNDFTEERWQTAALKNAYALLGKQRFEHAVAFFLLAGALHDATAICCRNLEDPQLAWTICRLYEGDGGEIGTRVLNERLLPLATEQEDAWQLSVTHWLRRDYLKALECIVSDQRTSEAETSSQSSAPKTTLVVDGAVLALFNHLKSNTQLKNSALVQSAIPVERKLLLSQAYSYLNSGCPLLALDSLRKLQALYATASLAVASTKKKAADDSSKGPKADTAEALFATPAKPSVSDMISTGQVSSGDWDWSQPASTGSNFSRRFADLDDDSSSSNFGSSNFGSSNFGSSNFGSSNFVSSNFGSSNYGRSSGLSSSHDADFGLITKQSGEVLDEEAIEQLLDQAAISGSLTSRVTSALLCSTWGVASSERLESLTGTIAALTKDVARLDAVFPTQPHASLGTLLSYAIKRDLYPLVVALQSQQSPHLVPPVLSSLADEIIECFASFSSPLSVFDLGRIGRIEQLANYLSHGCWQWTSSTVEEGFRLSGSAQCEVAVAVFMGLFLSAWSRDDLTTLLTLLLNVPRKSLLRGALVSADGTQEAARSLRQCFMTAIAVNDYASDSDDEDSDSEQGLSEVSRNKGLEFGRSASAAATGGQALGDSETQASRSYARSLLKLLCLQFVAFSLQHFVVSFGFSLNYLPQHSGMLHSALLAVDRWSSVMLAELDSMQIPHNLVEQTDSTSSSQSPSKVMRFRHASILDSNNNPFRTNPPARRLWHFLVRQEVLQPTVMRFVLGEETSDKLDPPTNRPSTLHREHDSVMAFCFNSLNSRVVALATLREIHEFEIVDAHGKLPNSPPGTPSAKRSASNLLEVSSVDDSGDHHFHGSASVGGHLSEMFTPTAAHLAGSVPGDLVSLASRTTTNSSFHRISKVIIKKAGSLRSPSGDKSSKHSSLHDNLPTQSHLHRAVPGVMCLEAHPTLPYYLSGGQDGVVQQWQYALDEPVFQYHLLSKTARATKLQYNMFGSKFGATDTTGALSLWRHDDPPHVSTPLISLSCHNKFAADFVFLNSTSFVATAGCSSNGRNVALWDLLVAPGKAVVRSFGCHEQGGAYTIAYAPHRQLLVSGGKMGDVCVFDIRQRRRVDTFVAQEGSVIRSIQVDESRDLLATAAGDGSVKIWSLSTRKELASLPTLHVKNSAFFKAEAQGVFQTVFTDKFMFSAGGDGCFKRVPLDSFLPSALPVLSTSLSLPVSTTDVSVDVIAPSPVSNASSPALVSPTRG</sequence>
<reference evidence="5" key="1">
    <citation type="submission" date="2011-02" db="EMBL/GenBank/DDBJ databases">
        <title>The Genome Sequence of Capsaspora owczarzaki ATCC 30864.</title>
        <authorList>
            <person name="Russ C."/>
            <person name="Cuomo C."/>
            <person name="Burger G."/>
            <person name="Gray M.W."/>
            <person name="Holland P.W.H."/>
            <person name="King N."/>
            <person name="Lang F.B.F."/>
            <person name="Roger A.J."/>
            <person name="Ruiz-Trillo I."/>
            <person name="Young S.K."/>
            <person name="Zeng Q."/>
            <person name="Gargeya S."/>
            <person name="Alvarado L."/>
            <person name="Berlin A."/>
            <person name="Chapman S.B."/>
            <person name="Chen Z."/>
            <person name="Freedman E."/>
            <person name="Gellesch M."/>
            <person name="Goldberg J."/>
            <person name="Griggs A."/>
            <person name="Gujja S."/>
            <person name="Heilman E."/>
            <person name="Heiman D."/>
            <person name="Howarth C."/>
            <person name="Mehta T."/>
            <person name="Neiman D."/>
            <person name="Pearson M."/>
            <person name="Roberts A."/>
            <person name="Saif S."/>
            <person name="Shea T."/>
            <person name="Shenoy N."/>
            <person name="Sisk P."/>
            <person name="Stolte C."/>
            <person name="Sykes S."/>
            <person name="White J."/>
            <person name="Yandava C."/>
            <person name="Haas B."/>
            <person name="Nusbaum C."/>
            <person name="Birren B."/>
        </authorList>
    </citation>
    <scope>NUCLEOTIDE SEQUENCE</scope>
    <source>
        <strain evidence="5">ATCC 30864</strain>
    </source>
</reference>
<organism evidence="4 5">
    <name type="scientific">Capsaspora owczarzaki (strain ATCC 30864)</name>
    <dbReference type="NCBI Taxonomy" id="595528"/>
    <lineage>
        <taxon>Eukaryota</taxon>
        <taxon>Filasterea</taxon>
        <taxon>Capsaspora</taxon>
    </lineage>
</organism>
<protein>
    <recommendedName>
        <fullName evidence="3">RAVE complex protein Rav1 C-terminal domain-containing protein</fullName>
    </recommendedName>
</protein>
<dbReference type="RefSeq" id="XP_004343169.1">
    <property type="nucleotide sequence ID" value="XM_004343119.2"/>
</dbReference>
<feature type="compositionally biased region" description="Low complexity" evidence="2">
    <location>
        <begin position="1221"/>
        <end position="1233"/>
    </location>
</feature>
<dbReference type="Proteomes" id="UP000008743">
    <property type="component" value="Unassembled WGS sequence"/>
</dbReference>
<dbReference type="EMBL" id="KE346374">
    <property type="protein sequence ID" value="KJE97452.1"/>
    <property type="molecule type" value="Genomic_DNA"/>
</dbReference>